<dbReference type="InterPro" id="IPR046335">
    <property type="entry name" value="LacI/GalR-like_sensor"/>
</dbReference>
<sequence length="371" mass="40001">MPDGATAALSDPDDRGLMNVGERDLVARRRAAILTELGLHGSVRVPEIAERFGVSLVTARRDVATLARQGKLQRVHGGGVLIPTDADDGHRLGVVGMVVPSGHGYFQEILAGARQGARESGVRLVLATSYYDESEESRIVERLRRARVDALLIATARPTDTRLPSWYDTMDKPVVLVERSCNTRSVDYVRSEHEAGVDVALDHLARTGHERVALAVRATTPTSTRLVDGFEKALDARGRLHAPFPPVRFVVEEQDLSQRNTALGSILDQCLATGTTAVIVHSDDDAVALLGLALERGTRVPEDLSIVAYDDVLASLGSVPLTAVAPPKHDVGRLAVSIAAHRMVAGSRPAIQRVRLVPRLVLRRSTAPPAR</sequence>
<gene>
    <name evidence="5" type="ORF">ACFSL2_06615</name>
</gene>
<dbReference type="RefSeq" id="WP_377197087.1">
    <property type="nucleotide sequence ID" value="NZ_JBHUHF010000001.1"/>
</dbReference>
<feature type="domain" description="HTH deoR-type" evidence="4">
    <location>
        <begin position="26"/>
        <end position="81"/>
    </location>
</feature>
<reference evidence="6" key="1">
    <citation type="journal article" date="2019" name="Int. J. Syst. Evol. Microbiol.">
        <title>The Global Catalogue of Microorganisms (GCM) 10K type strain sequencing project: providing services to taxonomists for standard genome sequencing and annotation.</title>
        <authorList>
            <consortium name="The Broad Institute Genomics Platform"/>
            <consortium name="The Broad Institute Genome Sequencing Center for Infectious Disease"/>
            <person name="Wu L."/>
            <person name="Ma J."/>
        </authorList>
    </citation>
    <scope>NUCLEOTIDE SEQUENCE [LARGE SCALE GENOMIC DNA]</scope>
    <source>
        <strain evidence="6">CCM 7043</strain>
    </source>
</reference>
<organism evidence="5 6">
    <name type="scientific">Promicromonospora aerolata</name>
    <dbReference type="NCBI Taxonomy" id="195749"/>
    <lineage>
        <taxon>Bacteria</taxon>
        <taxon>Bacillati</taxon>
        <taxon>Actinomycetota</taxon>
        <taxon>Actinomycetes</taxon>
        <taxon>Micrococcales</taxon>
        <taxon>Promicromonosporaceae</taxon>
        <taxon>Promicromonospora</taxon>
    </lineage>
</organism>
<keyword evidence="6" id="KW-1185">Reference proteome</keyword>
<evidence type="ECO:0000313" key="6">
    <source>
        <dbReference type="Proteomes" id="UP001597338"/>
    </source>
</evidence>
<protein>
    <submittedName>
        <fullName evidence="5">Substrate-binding domain-containing protein</fullName>
    </submittedName>
</protein>
<evidence type="ECO:0000256" key="1">
    <source>
        <dbReference type="ARBA" id="ARBA00023015"/>
    </source>
</evidence>
<dbReference type="InterPro" id="IPR036388">
    <property type="entry name" value="WH-like_DNA-bd_sf"/>
</dbReference>
<dbReference type="EMBL" id="JBHUHF010000001">
    <property type="protein sequence ID" value="MFD2025179.1"/>
    <property type="molecule type" value="Genomic_DNA"/>
</dbReference>
<evidence type="ECO:0000259" key="4">
    <source>
        <dbReference type="PROSITE" id="PS51000"/>
    </source>
</evidence>
<dbReference type="InterPro" id="IPR001034">
    <property type="entry name" value="DeoR_HTH"/>
</dbReference>
<dbReference type="SUPFAM" id="SSF46785">
    <property type="entry name" value="Winged helix' DNA-binding domain"/>
    <property type="match status" value="1"/>
</dbReference>
<dbReference type="Gene3D" id="3.40.50.2300">
    <property type="match status" value="2"/>
</dbReference>
<dbReference type="PROSITE" id="PS00894">
    <property type="entry name" value="HTH_DEOR_1"/>
    <property type="match status" value="1"/>
</dbReference>
<dbReference type="InterPro" id="IPR036390">
    <property type="entry name" value="WH_DNA-bd_sf"/>
</dbReference>
<keyword evidence="2" id="KW-0238">DNA-binding</keyword>
<comment type="caution">
    <text evidence="5">The sequence shown here is derived from an EMBL/GenBank/DDBJ whole genome shotgun (WGS) entry which is preliminary data.</text>
</comment>
<dbReference type="Proteomes" id="UP001597338">
    <property type="component" value="Unassembled WGS sequence"/>
</dbReference>
<dbReference type="Pfam" id="PF13377">
    <property type="entry name" value="Peripla_BP_3"/>
    <property type="match status" value="1"/>
</dbReference>
<dbReference type="Gene3D" id="1.10.10.10">
    <property type="entry name" value="Winged helix-like DNA-binding domain superfamily/Winged helix DNA-binding domain"/>
    <property type="match status" value="1"/>
</dbReference>
<dbReference type="InterPro" id="IPR028082">
    <property type="entry name" value="Peripla_BP_I"/>
</dbReference>
<evidence type="ECO:0000313" key="5">
    <source>
        <dbReference type="EMBL" id="MFD2025179.1"/>
    </source>
</evidence>
<dbReference type="PRINTS" id="PR00037">
    <property type="entry name" value="HTHLACR"/>
</dbReference>
<accession>A0ABW4V5P8</accession>
<dbReference type="Pfam" id="PF08220">
    <property type="entry name" value="HTH_DeoR"/>
    <property type="match status" value="1"/>
</dbReference>
<keyword evidence="3" id="KW-0804">Transcription</keyword>
<dbReference type="PANTHER" id="PTHR30146:SF155">
    <property type="entry name" value="ALANINE RACEMASE"/>
    <property type="match status" value="1"/>
</dbReference>
<dbReference type="SMART" id="SM00420">
    <property type="entry name" value="HTH_DEOR"/>
    <property type="match status" value="1"/>
</dbReference>
<dbReference type="SUPFAM" id="SSF53822">
    <property type="entry name" value="Periplasmic binding protein-like I"/>
    <property type="match status" value="1"/>
</dbReference>
<dbReference type="InterPro" id="IPR018356">
    <property type="entry name" value="Tscrpt_reg_HTH_DeoR_CS"/>
</dbReference>
<keyword evidence="1" id="KW-0805">Transcription regulation</keyword>
<name>A0ABW4V5P8_9MICO</name>
<dbReference type="PANTHER" id="PTHR30146">
    <property type="entry name" value="LACI-RELATED TRANSCRIPTIONAL REPRESSOR"/>
    <property type="match status" value="1"/>
</dbReference>
<proteinExistence type="predicted"/>
<evidence type="ECO:0000256" key="3">
    <source>
        <dbReference type="ARBA" id="ARBA00023163"/>
    </source>
</evidence>
<dbReference type="PROSITE" id="PS51000">
    <property type="entry name" value="HTH_DEOR_2"/>
    <property type="match status" value="1"/>
</dbReference>
<evidence type="ECO:0000256" key="2">
    <source>
        <dbReference type="ARBA" id="ARBA00023125"/>
    </source>
</evidence>
<dbReference type="CDD" id="cd06267">
    <property type="entry name" value="PBP1_LacI_sugar_binding-like"/>
    <property type="match status" value="1"/>
</dbReference>